<dbReference type="GO" id="GO:0016020">
    <property type="term" value="C:membrane"/>
    <property type="evidence" value="ECO:0007669"/>
    <property type="project" value="TreeGrafter"/>
</dbReference>
<organism evidence="2 3">
    <name type="scientific">Trichoglossum hirsutum</name>
    <dbReference type="NCBI Taxonomy" id="265104"/>
    <lineage>
        <taxon>Eukaryota</taxon>
        <taxon>Fungi</taxon>
        <taxon>Dikarya</taxon>
        <taxon>Ascomycota</taxon>
        <taxon>Pezizomycotina</taxon>
        <taxon>Geoglossomycetes</taxon>
        <taxon>Geoglossales</taxon>
        <taxon>Geoglossaceae</taxon>
        <taxon>Trichoglossum</taxon>
    </lineage>
</organism>
<evidence type="ECO:0000256" key="1">
    <source>
        <dbReference type="ARBA" id="ARBA00008842"/>
    </source>
</evidence>
<keyword evidence="3" id="KW-1185">Reference proteome</keyword>
<dbReference type="InterPro" id="IPR000648">
    <property type="entry name" value="Oxysterol-bd"/>
</dbReference>
<accession>A0A9P8RLI6</accession>
<dbReference type="GO" id="GO:0032934">
    <property type="term" value="F:sterol binding"/>
    <property type="evidence" value="ECO:0007669"/>
    <property type="project" value="TreeGrafter"/>
</dbReference>
<dbReference type="AlphaFoldDB" id="A0A9P8RLI6"/>
<dbReference type="PANTHER" id="PTHR10972">
    <property type="entry name" value="OXYSTEROL-BINDING PROTEIN-RELATED"/>
    <property type="match status" value="1"/>
</dbReference>
<protein>
    <submittedName>
        <fullName evidence="2">Uncharacterized protein</fullName>
    </submittedName>
</protein>
<name>A0A9P8RLI6_9PEZI</name>
<dbReference type="Pfam" id="PF01237">
    <property type="entry name" value="Oxysterol_BP"/>
    <property type="match status" value="1"/>
</dbReference>
<dbReference type="InterPro" id="IPR037239">
    <property type="entry name" value="OSBP_sf"/>
</dbReference>
<feature type="non-terminal residue" evidence="2">
    <location>
        <position position="197"/>
    </location>
</feature>
<dbReference type="EMBL" id="JAGHQM010001262">
    <property type="protein sequence ID" value="KAH0556024.1"/>
    <property type="molecule type" value="Genomic_DNA"/>
</dbReference>
<sequence length="197" mass="22347">TLSVTVSDVCYISCPKTKTKVILHYMEEGWLGKNQHRVDGVVFKYDPENDTKSKIKDVPEADILARIEGSWVDKIFVVLPNSTDQILLVDLNPLLPVAKIIPSDEDQLPNESRKFWAGVTRAIHAHNYSKATQLKHEIEERQRQKAAARLSRNEEWKPRFFVGAVTPVGRPSLTKDGEEALRGLHEGSYTLRPYLDA</sequence>
<dbReference type="SUPFAM" id="SSF144000">
    <property type="entry name" value="Oxysterol-binding protein-like"/>
    <property type="match status" value="1"/>
</dbReference>
<evidence type="ECO:0000313" key="3">
    <source>
        <dbReference type="Proteomes" id="UP000750711"/>
    </source>
</evidence>
<dbReference type="PANTHER" id="PTHR10972:SF212">
    <property type="entry name" value="OXYSTEROL-BINDING PROTEIN-LIKE PROTEIN 1"/>
    <property type="match status" value="1"/>
</dbReference>
<evidence type="ECO:0000313" key="2">
    <source>
        <dbReference type="EMBL" id="KAH0556024.1"/>
    </source>
</evidence>
<dbReference type="Gene3D" id="2.40.160.120">
    <property type="match status" value="1"/>
</dbReference>
<reference evidence="2" key="1">
    <citation type="submission" date="2021-03" db="EMBL/GenBank/DDBJ databases">
        <title>Comparative genomics and phylogenomic investigation of the class Geoglossomycetes provide insights into ecological specialization and systematics.</title>
        <authorList>
            <person name="Melie T."/>
            <person name="Pirro S."/>
            <person name="Miller A.N."/>
            <person name="Quandt A."/>
        </authorList>
    </citation>
    <scope>NUCLEOTIDE SEQUENCE</scope>
    <source>
        <strain evidence="2">CAQ_001_2017</strain>
    </source>
</reference>
<gene>
    <name evidence="2" type="ORF">GP486_006038</name>
</gene>
<dbReference type="Proteomes" id="UP000750711">
    <property type="component" value="Unassembled WGS sequence"/>
</dbReference>
<comment type="caution">
    <text evidence="2">The sequence shown here is derived from an EMBL/GenBank/DDBJ whole genome shotgun (WGS) entry which is preliminary data.</text>
</comment>
<proteinExistence type="inferred from homology"/>
<comment type="similarity">
    <text evidence="1">Belongs to the OSBP family.</text>
</comment>
<dbReference type="Gene3D" id="3.30.70.3490">
    <property type="match status" value="1"/>
</dbReference>
<dbReference type="GO" id="GO:0005829">
    <property type="term" value="C:cytosol"/>
    <property type="evidence" value="ECO:0007669"/>
    <property type="project" value="TreeGrafter"/>
</dbReference>